<dbReference type="HOGENOM" id="CLU_1152316_0_0_1"/>
<dbReference type="InterPro" id="IPR036770">
    <property type="entry name" value="Ankyrin_rpt-contain_sf"/>
</dbReference>
<name>A0A075ATE9_ROZAC</name>
<reference evidence="6" key="2">
    <citation type="journal article" date="2018" name="Nat. Microbiol.">
        <title>Leveraging single-cell genomics to expand the fungal tree of life.</title>
        <authorList>
            <person name="Ahrendt S.R."/>
            <person name="Quandt C.A."/>
            <person name="Ciobanu D."/>
            <person name="Clum A."/>
            <person name="Salamov A."/>
            <person name="Andreopoulos B."/>
            <person name="Cheng J.F."/>
            <person name="Woyke T."/>
            <person name="Pelin A."/>
            <person name="Henrissat B."/>
            <person name="Reynolds N.K."/>
            <person name="Benny G.L."/>
            <person name="Smith M.E."/>
            <person name="James T.Y."/>
            <person name="Grigoriev I.V."/>
        </authorList>
    </citation>
    <scope>NUCLEOTIDE SEQUENCE [LARGE SCALE GENOMIC DNA]</scope>
    <source>
        <strain evidence="6">CSF55</strain>
    </source>
</reference>
<protein>
    <submittedName>
        <fullName evidence="3">Uncharacterized protein</fullName>
    </submittedName>
</protein>
<dbReference type="PANTHER" id="PTHR24188">
    <property type="entry name" value="ANKYRIN REPEAT PROTEIN"/>
    <property type="match status" value="1"/>
</dbReference>
<dbReference type="EMBL" id="ML004931">
    <property type="protein sequence ID" value="RKP21754.1"/>
    <property type="molecule type" value="Genomic_DNA"/>
</dbReference>
<dbReference type="Gene3D" id="1.25.40.20">
    <property type="entry name" value="Ankyrin repeat-containing domain"/>
    <property type="match status" value="1"/>
</dbReference>
<evidence type="ECO:0000256" key="2">
    <source>
        <dbReference type="ARBA" id="ARBA00023043"/>
    </source>
</evidence>
<sequence length="241" mass="27377">MNVSILNNKALIMALKCHWTDCIEVLVKHKSFCFSCTEINLIEMFKCNYVALNAILKYPSFYNREQVHEAVMSISKHADYIPNLMLLFAVDESFCKDSFVIACENGNFDLVEYLVSTDKVDPAVFDNHAIKWASSFGHDEIVKYLISDKRVDPTAENNAAIRWACQAGHAKVVEILLSDVRVNPNASFSSCLINSCKAGHCEVVKLLLDDWRIDLRKCKEKCKQLAKKELHLDILSLLNAR</sequence>
<dbReference type="Proteomes" id="UP000030755">
    <property type="component" value="Unassembled WGS sequence"/>
</dbReference>
<keyword evidence="5" id="KW-1185">Reference proteome</keyword>
<evidence type="ECO:0000313" key="5">
    <source>
        <dbReference type="Proteomes" id="UP000030755"/>
    </source>
</evidence>
<dbReference type="EMBL" id="KE561054">
    <property type="protein sequence ID" value="EPZ33528.1"/>
    <property type="molecule type" value="Genomic_DNA"/>
</dbReference>
<proteinExistence type="predicted"/>
<accession>A0A075ATE9</accession>
<keyword evidence="1" id="KW-0677">Repeat</keyword>
<dbReference type="AlphaFoldDB" id="A0A075ATE9"/>
<dbReference type="SMART" id="SM00248">
    <property type="entry name" value="ANK"/>
    <property type="match status" value="4"/>
</dbReference>
<dbReference type="STRING" id="988480.A0A075ATE9"/>
<dbReference type="PANTHER" id="PTHR24188:SF29">
    <property type="entry name" value="GH09064P"/>
    <property type="match status" value="1"/>
</dbReference>
<evidence type="ECO:0000256" key="1">
    <source>
        <dbReference type="ARBA" id="ARBA00022737"/>
    </source>
</evidence>
<dbReference type="SUPFAM" id="SSF48403">
    <property type="entry name" value="Ankyrin repeat"/>
    <property type="match status" value="1"/>
</dbReference>
<reference evidence="4" key="3">
    <citation type="submission" date="2018-08" db="EMBL/GenBank/DDBJ databases">
        <title>Leveraging single-cell genomics to expand the Fungal Tree of Life.</title>
        <authorList>
            <consortium name="DOE Joint Genome Institute"/>
            <person name="Ahrendt S.R."/>
            <person name="Quandt C.A."/>
            <person name="Ciobanu D."/>
            <person name="Clum A."/>
            <person name="Salamov A."/>
            <person name="Andreopoulos B."/>
            <person name="Cheng J.-F."/>
            <person name="Woyke T."/>
            <person name="Pelin A."/>
            <person name="Henrissat B."/>
            <person name="Reynolds N."/>
            <person name="Benny G.L."/>
            <person name="Smith M.E."/>
            <person name="James T.Y."/>
            <person name="Grigoriev I.V."/>
        </authorList>
    </citation>
    <scope>NUCLEOTIDE SEQUENCE</scope>
    <source>
        <strain evidence="4">CSF55</strain>
    </source>
</reference>
<keyword evidence="2" id="KW-0040">ANK repeat</keyword>
<evidence type="ECO:0000313" key="4">
    <source>
        <dbReference type="EMBL" id="RKP21754.1"/>
    </source>
</evidence>
<dbReference type="OrthoDB" id="4772757at2759"/>
<organism evidence="3 5">
    <name type="scientific">Rozella allomycis (strain CSF55)</name>
    <dbReference type="NCBI Taxonomy" id="988480"/>
    <lineage>
        <taxon>Eukaryota</taxon>
        <taxon>Fungi</taxon>
        <taxon>Fungi incertae sedis</taxon>
        <taxon>Cryptomycota</taxon>
        <taxon>Cryptomycota incertae sedis</taxon>
        <taxon>Rozella</taxon>
    </lineage>
</organism>
<dbReference type="Proteomes" id="UP000281549">
    <property type="component" value="Unassembled WGS sequence"/>
</dbReference>
<evidence type="ECO:0000313" key="6">
    <source>
        <dbReference type="Proteomes" id="UP000281549"/>
    </source>
</evidence>
<evidence type="ECO:0000313" key="3">
    <source>
        <dbReference type="EMBL" id="EPZ33528.1"/>
    </source>
</evidence>
<dbReference type="Pfam" id="PF12796">
    <property type="entry name" value="Ank_2"/>
    <property type="match status" value="1"/>
</dbReference>
<reference evidence="3 5" key="1">
    <citation type="journal article" date="2013" name="Curr. Biol.">
        <title>Shared signatures of parasitism and phylogenomics unite Cryptomycota and microsporidia.</title>
        <authorList>
            <person name="James T.Y."/>
            <person name="Pelin A."/>
            <person name="Bonen L."/>
            <person name="Ahrendt S."/>
            <person name="Sain D."/>
            <person name="Corradi N."/>
            <person name="Stajich J.E."/>
        </authorList>
    </citation>
    <scope>NUCLEOTIDE SEQUENCE [LARGE SCALE GENOMIC DNA]</scope>
    <source>
        <strain evidence="3">CSF55</strain>
        <strain evidence="3">CSF55</strain>
    </source>
</reference>
<gene>
    <name evidence="3" type="ORF">O9G_001279</name>
    <name evidence="4" type="ORF">ROZALSC1DRAFT_26861</name>
</gene>
<dbReference type="InterPro" id="IPR002110">
    <property type="entry name" value="Ankyrin_rpt"/>
</dbReference>